<dbReference type="PANTHER" id="PTHR43576">
    <property type="entry name" value="ALPHA-L-ARABINOFURANOSIDASE C-RELATED"/>
    <property type="match status" value="1"/>
</dbReference>
<dbReference type="EMBL" id="JACHXK010000003">
    <property type="protein sequence ID" value="MBB3109552.1"/>
    <property type="molecule type" value="Genomic_DNA"/>
</dbReference>
<evidence type="ECO:0000256" key="5">
    <source>
        <dbReference type="ARBA" id="ARBA00012670"/>
    </source>
</evidence>
<comment type="subunit">
    <text evidence="4">Homohexamer; trimer of dimers.</text>
</comment>
<dbReference type="InterPro" id="IPR010720">
    <property type="entry name" value="Alpha-L-AF_C"/>
</dbReference>
<evidence type="ECO:0000256" key="3">
    <source>
        <dbReference type="ARBA" id="ARBA00007186"/>
    </source>
</evidence>
<dbReference type="RefSeq" id="WP_183598785.1">
    <property type="nucleotide sequence ID" value="NZ_JACHXK010000003.1"/>
</dbReference>
<sequence length="494" mass="56005">MSNRIVINADLSKGTISRHIYGHFAEHLGRCIYGGIWVGEDSDIPNTNGIRNDVLEALKNLQIPNLRWPGGCFADEYHWKDGIGPRETRKRMVNTHWGGVVENNHFGTHEFMKLCELLETEPYVNGNVGSGTVQEMSEWVEYMTFDGESPMADLRRKNGQDKPWKLKYFGVGNENWGCGGNMRPEYYSDLYRRYQTYVRNYGDNKIYRIAGGPNIDDYKWTEVLMRESTRFMDGLSLHHYTLPDGWENKQPALGFDHTQWFNTMKSALYMDELITRHSAIMDQYDPKKRVGMIVDEWGTWFQVEPGTNPGFLYQQNSMRDALVAGITLNVFHDHCDRVHMANIAQTVNVLQSVILTEGEKMTVTPTYHVFEMYKAHQDAEALELTKQTPKYEMNGTSLEQISATASRGKDGRVNISLCNISHDQAAELTIELRGLADAEPHVQGRILHHDDLSAHNTVDAPNVVAPAELSGIQIENGILRITLPAASVAVLHVG</sequence>
<dbReference type="SMART" id="SM00813">
    <property type="entry name" value="Alpha-L-AF_C"/>
    <property type="match status" value="1"/>
</dbReference>
<dbReference type="Proteomes" id="UP000570361">
    <property type="component" value="Unassembled WGS sequence"/>
</dbReference>
<dbReference type="SUPFAM" id="SSF51445">
    <property type="entry name" value="(Trans)glycosidases"/>
    <property type="match status" value="1"/>
</dbReference>
<dbReference type="InterPro" id="IPR017853">
    <property type="entry name" value="GH"/>
</dbReference>
<evidence type="ECO:0000256" key="8">
    <source>
        <dbReference type="ARBA" id="ARBA00023295"/>
    </source>
</evidence>
<dbReference type="InterPro" id="IPR013780">
    <property type="entry name" value="Glyco_hydro_b"/>
</dbReference>
<evidence type="ECO:0000259" key="9">
    <source>
        <dbReference type="SMART" id="SM00813"/>
    </source>
</evidence>
<name>A0A7W5AVS0_9BACL</name>
<evidence type="ECO:0000256" key="4">
    <source>
        <dbReference type="ARBA" id="ARBA00011165"/>
    </source>
</evidence>
<evidence type="ECO:0000313" key="10">
    <source>
        <dbReference type="EMBL" id="MBB3109552.1"/>
    </source>
</evidence>
<evidence type="ECO:0000256" key="7">
    <source>
        <dbReference type="ARBA" id="ARBA00023277"/>
    </source>
</evidence>
<dbReference type="PANTHER" id="PTHR43576:SF2">
    <property type="entry name" value="INTRACELLULAR EXO-ALPHA-L-ARABINOFURANOSIDASE 2"/>
    <property type="match status" value="1"/>
</dbReference>
<evidence type="ECO:0000256" key="1">
    <source>
        <dbReference type="ARBA" id="ARBA00001462"/>
    </source>
</evidence>
<dbReference type="GO" id="GO:0046373">
    <property type="term" value="P:L-arabinose metabolic process"/>
    <property type="evidence" value="ECO:0007669"/>
    <property type="project" value="InterPro"/>
</dbReference>
<dbReference type="Gene3D" id="2.60.40.1180">
    <property type="entry name" value="Golgi alpha-mannosidase II"/>
    <property type="match status" value="1"/>
</dbReference>
<dbReference type="Gene3D" id="3.20.20.80">
    <property type="entry name" value="Glycosidases"/>
    <property type="match status" value="1"/>
</dbReference>
<reference evidence="10 11" key="1">
    <citation type="submission" date="2020-08" db="EMBL/GenBank/DDBJ databases">
        <title>Genomic Encyclopedia of Type Strains, Phase III (KMG-III): the genomes of soil and plant-associated and newly described type strains.</title>
        <authorList>
            <person name="Whitman W."/>
        </authorList>
    </citation>
    <scope>NUCLEOTIDE SEQUENCE [LARGE SCALE GENOMIC DNA]</scope>
    <source>
        <strain evidence="10 11">CECT 5862</strain>
    </source>
</reference>
<dbReference type="Pfam" id="PF22848">
    <property type="entry name" value="ASD1_dom"/>
    <property type="match status" value="1"/>
</dbReference>
<gene>
    <name evidence="10" type="ORF">FHS18_001615</name>
</gene>
<dbReference type="GO" id="GO:0046556">
    <property type="term" value="F:alpha-L-arabinofuranosidase activity"/>
    <property type="evidence" value="ECO:0007669"/>
    <property type="project" value="UniProtKB-EC"/>
</dbReference>
<organism evidence="10 11">
    <name type="scientific">Paenibacillus phyllosphaerae</name>
    <dbReference type="NCBI Taxonomy" id="274593"/>
    <lineage>
        <taxon>Bacteria</taxon>
        <taxon>Bacillati</taxon>
        <taxon>Bacillota</taxon>
        <taxon>Bacilli</taxon>
        <taxon>Bacillales</taxon>
        <taxon>Paenibacillaceae</taxon>
        <taxon>Paenibacillus</taxon>
    </lineage>
</organism>
<dbReference type="AlphaFoldDB" id="A0A7W5AVS0"/>
<feature type="domain" description="Alpha-L-arabinofuranosidase C-terminal" evidence="9">
    <location>
        <begin position="295"/>
        <end position="487"/>
    </location>
</feature>
<keyword evidence="11" id="KW-1185">Reference proteome</keyword>
<dbReference type="InterPro" id="IPR055235">
    <property type="entry name" value="ASD1_cat"/>
</dbReference>
<comment type="similarity">
    <text evidence="3">Belongs to the glycosyl hydrolase 51 family.</text>
</comment>
<keyword evidence="8 10" id="KW-0326">Glycosidase</keyword>
<keyword evidence="7" id="KW-0119">Carbohydrate metabolism</keyword>
<accession>A0A7W5AVS0</accession>
<comment type="pathway">
    <text evidence="2">Glycan metabolism.</text>
</comment>
<evidence type="ECO:0000256" key="6">
    <source>
        <dbReference type="ARBA" id="ARBA00022801"/>
    </source>
</evidence>
<keyword evidence="6 10" id="KW-0378">Hydrolase</keyword>
<protein>
    <recommendedName>
        <fullName evidence="5">non-reducing end alpha-L-arabinofuranosidase</fullName>
        <ecNumber evidence="5">3.2.1.55</ecNumber>
    </recommendedName>
</protein>
<evidence type="ECO:0000256" key="2">
    <source>
        <dbReference type="ARBA" id="ARBA00004881"/>
    </source>
</evidence>
<comment type="catalytic activity">
    <reaction evidence="1">
        <text>Hydrolysis of terminal non-reducing alpha-L-arabinofuranoside residues in alpha-L-arabinosides.</text>
        <dbReference type="EC" id="3.2.1.55"/>
    </reaction>
</comment>
<dbReference type="SUPFAM" id="SSF51011">
    <property type="entry name" value="Glycosyl hydrolase domain"/>
    <property type="match status" value="1"/>
</dbReference>
<dbReference type="GO" id="GO:0000272">
    <property type="term" value="P:polysaccharide catabolic process"/>
    <property type="evidence" value="ECO:0007669"/>
    <property type="project" value="TreeGrafter"/>
</dbReference>
<evidence type="ECO:0000313" key="11">
    <source>
        <dbReference type="Proteomes" id="UP000570361"/>
    </source>
</evidence>
<comment type="caution">
    <text evidence="10">The sequence shown here is derived from an EMBL/GenBank/DDBJ whole genome shotgun (WGS) entry which is preliminary data.</text>
</comment>
<dbReference type="Pfam" id="PF06964">
    <property type="entry name" value="Alpha-L-AF_C"/>
    <property type="match status" value="1"/>
</dbReference>
<dbReference type="EC" id="3.2.1.55" evidence="5"/>
<proteinExistence type="inferred from homology"/>